<accession>A0ABY7DDP3</accession>
<keyword evidence="2" id="KW-1185">Reference proteome</keyword>
<reference evidence="1" key="1">
    <citation type="submission" date="2022-11" db="EMBL/GenBank/DDBJ databases">
        <title>Centuries of genome instability and evolution in soft-shell clam transmissible cancer (bioRxiv).</title>
        <authorList>
            <person name="Hart S.F.M."/>
            <person name="Yonemitsu M.A."/>
            <person name="Giersch R.M."/>
            <person name="Beal B.F."/>
            <person name="Arriagada G."/>
            <person name="Davis B.W."/>
            <person name="Ostrander E.A."/>
            <person name="Goff S.P."/>
            <person name="Metzger M.J."/>
        </authorList>
    </citation>
    <scope>NUCLEOTIDE SEQUENCE</scope>
    <source>
        <strain evidence="1">MELC-2E11</strain>
        <tissue evidence="1">Siphon/mantle</tissue>
    </source>
</reference>
<gene>
    <name evidence="1" type="ORF">MAR_007316</name>
</gene>
<sequence length="131" mass="14894">MAVLYNPLHSNINFSHLEATAEKTLDVQGRAIGNKAIRESTRKALESEISEFKVQWKSSEGTHDERRGKGGIIIPTTSSKNLPYNEWIEKPYNACNGHFLGFRNEFAVLSLQFQYEKRSTTSNVDQELTKC</sequence>
<evidence type="ECO:0000313" key="2">
    <source>
        <dbReference type="Proteomes" id="UP001164746"/>
    </source>
</evidence>
<dbReference type="Proteomes" id="UP001164746">
    <property type="component" value="Chromosome 1"/>
</dbReference>
<evidence type="ECO:0000313" key="1">
    <source>
        <dbReference type="EMBL" id="WAQ94845.1"/>
    </source>
</evidence>
<proteinExistence type="predicted"/>
<protein>
    <submittedName>
        <fullName evidence="1">Uncharacterized protein</fullName>
    </submittedName>
</protein>
<organism evidence="1 2">
    <name type="scientific">Mya arenaria</name>
    <name type="common">Soft-shell clam</name>
    <dbReference type="NCBI Taxonomy" id="6604"/>
    <lineage>
        <taxon>Eukaryota</taxon>
        <taxon>Metazoa</taxon>
        <taxon>Spiralia</taxon>
        <taxon>Lophotrochozoa</taxon>
        <taxon>Mollusca</taxon>
        <taxon>Bivalvia</taxon>
        <taxon>Autobranchia</taxon>
        <taxon>Heteroconchia</taxon>
        <taxon>Euheterodonta</taxon>
        <taxon>Imparidentia</taxon>
        <taxon>Neoheterodontei</taxon>
        <taxon>Myida</taxon>
        <taxon>Myoidea</taxon>
        <taxon>Myidae</taxon>
        <taxon>Mya</taxon>
    </lineage>
</organism>
<dbReference type="EMBL" id="CP111012">
    <property type="protein sequence ID" value="WAQ94845.1"/>
    <property type="molecule type" value="Genomic_DNA"/>
</dbReference>
<name>A0ABY7DDP3_MYAAR</name>